<dbReference type="Proteomes" id="UP001358586">
    <property type="component" value="Chromosome 6"/>
</dbReference>
<keyword evidence="3" id="KW-1185">Reference proteome</keyword>
<accession>A0ABR0PM78</accession>
<name>A0ABR0PM78_GOSAR</name>
<dbReference type="PANTHER" id="PTHR48200:SF1">
    <property type="entry name" value="AMINOTRANSFERASE-LIKE PLANT MOBILE DOMAIN-CONTAINING PROTEIN"/>
    <property type="match status" value="1"/>
</dbReference>
<sequence length="245" mass="28582">MGEDRGIYWFSLAKGYTSELWDFTRISVTQNDFWELKEVWINWDDKVKKLFYSNYGDLPYPLDIKVDKHLLRALTQFWNPTYSCFTFGNVDLVPTVEEYIALLRCPKIQADRAYSRTANVPNFVKKLMNIIGMSEQWVAARIKQKGGSKCIPWKSLQDLILAHLDVKKRVDVFTLSIYRLIVFLIVLGYVDKVVSDLFDRLDKSVTLVPVSLAKTFSFSNVCRRVGERKFIGCVQLLLAWFHSHF</sequence>
<dbReference type="Pfam" id="PF24924">
    <property type="entry name" value="DUF7745"/>
    <property type="match status" value="1"/>
</dbReference>
<gene>
    <name evidence="2" type="ORF">PVK06_020251</name>
</gene>
<proteinExistence type="predicted"/>
<reference evidence="2 3" key="1">
    <citation type="submission" date="2023-03" db="EMBL/GenBank/DDBJ databases">
        <title>WGS of Gossypium arboreum.</title>
        <authorList>
            <person name="Yu D."/>
        </authorList>
    </citation>
    <scope>NUCLEOTIDE SEQUENCE [LARGE SCALE GENOMIC DNA]</scope>
    <source>
        <tissue evidence="2">Leaf</tissue>
    </source>
</reference>
<feature type="domain" description="DUF7745" evidence="1">
    <location>
        <begin position="45"/>
        <end position="244"/>
    </location>
</feature>
<protein>
    <recommendedName>
        <fullName evidence="1">DUF7745 domain-containing protein</fullName>
    </recommendedName>
</protein>
<evidence type="ECO:0000313" key="2">
    <source>
        <dbReference type="EMBL" id="KAK5825419.1"/>
    </source>
</evidence>
<evidence type="ECO:0000313" key="3">
    <source>
        <dbReference type="Proteomes" id="UP001358586"/>
    </source>
</evidence>
<comment type="caution">
    <text evidence="2">The sequence shown here is derived from an EMBL/GenBank/DDBJ whole genome shotgun (WGS) entry which is preliminary data.</text>
</comment>
<dbReference type="PANTHER" id="PTHR48200">
    <property type="entry name" value="PROTEIN, PUTATIVE-RELATED"/>
    <property type="match status" value="1"/>
</dbReference>
<evidence type="ECO:0000259" key="1">
    <source>
        <dbReference type="Pfam" id="PF24924"/>
    </source>
</evidence>
<dbReference type="EMBL" id="JARKNE010000006">
    <property type="protein sequence ID" value="KAK5825419.1"/>
    <property type="molecule type" value="Genomic_DNA"/>
</dbReference>
<dbReference type="InterPro" id="IPR056647">
    <property type="entry name" value="DUF7745"/>
</dbReference>
<organism evidence="2 3">
    <name type="scientific">Gossypium arboreum</name>
    <name type="common">Tree cotton</name>
    <name type="synonym">Gossypium nanking</name>
    <dbReference type="NCBI Taxonomy" id="29729"/>
    <lineage>
        <taxon>Eukaryota</taxon>
        <taxon>Viridiplantae</taxon>
        <taxon>Streptophyta</taxon>
        <taxon>Embryophyta</taxon>
        <taxon>Tracheophyta</taxon>
        <taxon>Spermatophyta</taxon>
        <taxon>Magnoliopsida</taxon>
        <taxon>eudicotyledons</taxon>
        <taxon>Gunneridae</taxon>
        <taxon>Pentapetalae</taxon>
        <taxon>rosids</taxon>
        <taxon>malvids</taxon>
        <taxon>Malvales</taxon>
        <taxon>Malvaceae</taxon>
        <taxon>Malvoideae</taxon>
        <taxon>Gossypium</taxon>
    </lineage>
</organism>